<dbReference type="EMBL" id="CACVBS010000047">
    <property type="protein sequence ID" value="CAA7265250.1"/>
    <property type="molecule type" value="Genomic_DNA"/>
</dbReference>
<keyword evidence="2" id="KW-1185">Reference proteome</keyword>
<sequence>MPGKTPFVLNLESRGPSAFVRCCDILGISVEGFPIISLGTFVAYLNGALPCKQLTTKCRVEKSYEVLHAKHRDTASWTIR</sequence>
<protein>
    <submittedName>
        <fullName evidence="1">Uncharacterized protein</fullName>
    </submittedName>
</protein>
<accession>A0A8S0WCT3</accession>
<evidence type="ECO:0000313" key="1">
    <source>
        <dbReference type="EMBL" id="CAA7265250.1"/>
    </source>
</evidence>
<gene>
    <name evidence="1" type="ORF">AAE3_LOCUS7382</name>
</gene>
<dbReference type="AlphaFoldDB" id="A0A8S0WCT3"/>
<reference evidence="1 2" key="1">
    <citation type="submission" date="2020-01" db="EMBL/GenBank/DDBJ databases">
        <authorList>
            <person name="Gupta K D."/>
        </authorList>
    </citation>
    <scope>NUCLEOTIDE SEQUENCE [LARGE SCALE GENOMIC DNA]</scope>
</reference>
<comment type="caution">
    <text evidence="1">The sequence shown here is derived from an EMBL/GenBank/DDBJ whole genome shotgun (WGS) entry which is preliminary data.</text>
</comment>
<evidence type="ECO:0000313" key="2">
    <source>
        <dbReference type="Proteomes" id="UP000467700"/>
    </source>
</evidence>
<name>A0A8S0WCT3_CYCAE</name>
<proteinExistence type="predicted"/>
<organism evidence="1 2">
    <name type="scientific">Cyclocybe aegerita</name>
    <name type="common">Black poplar mushroom</name>
    <name type="synonym">Agrocybe aegerita</name>
    <dbReference type="NCBI Taxonomy" id="1973307"/>
    <lineage>
        <taxon>Eukaryota</taxon>
        <taxon>Fungi</taxon>
        <taxon>Dikarya</taxon>
        <taxon>Basidiomycota</taxon>
        <taxon>Agaricomycotina</taxon>
        <taxon>Agaricomycetes</taxon>
        <taxon>Agaricomycetidae</taxon>
        <taxon>Agaricales</taxon>
        <taxon>Agaricineae</taxon>
        <taxon>Bolbitiaceae</taxon>
        <taxon>Cyclocybe</taxon>
    </lineage>
</organism>
<dbReference type="Proteomes" id="UP000467700">
    <property type="component" value="Unassembled WGS sequence"/>
</dbReference>